<sequence>MNLIRKLTLQELARPIGIEAALHDEDSDALQVAVLTATTNYAVDVGTIEPVRSFEEDATVIDTVAQNVAQGLVVLDLAGDAGEEALREAMADYAANWDTTAVQKTFDGSEEDCAEEDSIE</sequence>
<proteinExistence type="predicted"/>
<name>A0A482GDV2_BPGOS</name>
<keyword evidence="2" id="KW-1185">Reference proteome</keyword>
<dbReference type="EMBL" id="MK327938">
    <property type="protein sequence ID" value="QBO63961.1"/>
    <property type="molecule type" value="Genomic_DNA"/>
</dbReference>
<evidence type="ECO:0000313" key="1">
    <source>
        <dbReference type="EMBL" id="QBO63961.1"/>
    </source>
</evidence>
<organismHost>
    <name type="scientific">Escherichia coli</name>
    <dbReference type="NCBI Taxonomy" id="562"/>
</organismHost>
<gene>
    <name evidence="1" type="ORF">Goslar_00168</name>
</gene>
<dbReference type="Proteomes" id="UP000294673">
    <property type="component" value="Segment"/>
</dbReference>
<protein>
    <submittedName>
        <fullName evidence="1">Uncharacterized protein</fullName>
    </submittedName>
</protein>
<reference evidence="1 2" key="1">
    <citation type="submission" date="2018-12" db="EMBL/GenBank/DDBJ databases">
        <title>Still something new to discover - new insights into E. coli phage diversity and taxonomy.</title>
        <authorList>
            <person name="Korf I.H.E."/>
            <person name="Adriaennsens E."/>
            <person name="Dreiseikelmann B."/>
            <person name="Kropinski A."/>
            <person name="Nimtz M."/>
            <person name="Meier-Kolthoff J.P."/>
            <person name="Rohde M."/>
            <person name="van Raaij M."/>
            <person name="Wittmann J."/>
        </authorList>
    </citation>
    <scope>NUCLEOTIDE SEQUENCE [LARGE SCALE GENOMIC DNA]</scope>
</reference>
<organism evidence="1 2">
    <name type="scientific">Escherichia phage vB_EcoM_Goslar</name>
    <dbReference type="NCBI Taxonomy" id="2502409"/>
    <lineage>
        <taxon>Viruses</taxon>
        <taxon>Duplodnaviria</taxon>
        <taxon>Heunggongvirae</taxon>
        <taxon>Uroviricota</taxon>
        <taxon>Caudoviricetes</taxon>
        <taxon>Chimalliviridae</taxon>
        <taxon>Goslarvirus</taxon>
        <taxon>Goslarvirus goslar</taxon>
    </lineage>
</organism>
<accession>A0A482GDV2</accession>
<evidence type="ECO:0000313" key="2">
    <source>
        <dbReference type="Proteomes" id="UP000294673"/>
    </source>
</evidence>